<dbReference type="OrthoDB" id="5361176at2759"/>
<proteinExistence type="predicted"/>
<dbReference type="Proteomes" id="UP001149165">
    <property type="component" value="Unassembled WGS sequence"/>
</dbReference>
<dbReference type="EMBL" id="JAPQKH010000001">
    <property type="protein sequence ID" value="KAJ5116175.1"/>
    <property type="molecule type" value="Genomic_DNA"/>
</dbReference>
<keyword evidence="2" id="KW-1185">Reference proteome</keyword>
<comment type="caution">
    <text evidence="1">The sequence shown here is derived from an EMBL/GenBank/DDBJ whole genome shotgun (WGS) entry which is preliminary data.</text>
</comment>
<dbReference type="AlphaFoldDB" id="A0A9W9GCM0"/>
<reference evidence="1" key="1">
    <citation type="submission" date="2022-11" db="EMBL/GenBank/DDBJ databases">
        <authorList>
            <person name="Petersen C."/>
        </authorList>
    </citation>
    <scope>NUCLEOTIDE SEQUENCE</scope>
    <source>
        <strain evidence="1">IBT 30069</strain>
    </source>
</reference>
<organism evidence="1 2">
    <name type="scientific">Penicillium angulare</name>
    <dbReference type="NCBI Taxonomy" id="116970"/>
    <lineage>
        <taxon>Eukaryota</taxon>
        <taxon>Fungi</taxon>
        <taxon>Dikarya</taxon>
        <taxon>Ascomycota</taxon>
        <taxon>Pezizomycotina</taxon>
        <taxon>Eurotiomycetes</taxon>
        <taxon>Eurotiomycetidae</taxon>
        <taxon>Eurotiales</taxon>
        <taxon>Aspergillaceae</taxon>
        <taxon>Penicillium</taxon>
    </lineage>
</organism>
<reference evidence="1" key="2">
    <citation type="journal article" date="2023" name="IMA Fungus">
        <title>Comparative genomic study of the Penicillium genus elucidates a diverse pangenome and 15 lateral gene transfer events.</title>
        <authorList>
            <person name="Petersen C."/>
            <person name="Sorensen T."/>
            <person name="Nielsen M.R."/>
            <person name="Sondergaard T.E."/>
            <person name="Sorensen J.L."/>
            <person name="Fitzpatrick D.A."/>
            <person name="Frisvad J.C."/>
            <person name="Nielsen K.L."/>
        </authorList>
    </citation>
    <scope>NUCLEOTIDE SEQUENCE</scope>
    <source>
        <strain evidence="1">IBT 30069</strain>
    </source>
</reference>
<accession>A0A9W9GCM0</accession>
<sequence length="521" mass="60340">MFMLKMIPYENVSKRVRQRIYETCTGHLQWVSRLDTRAASSSNIWIDGRDAGLSDESDPIDLPSDSPIYMPTYIIKATEYLKVFSDTSDLAFVCRWLYDFALKWFGQLIETKNHMTPTWQHSPGSDIPKYRLSDQIWIWKALKSLEDLVIRVERAQKTSSNEILERFLQIKENLYSRGAGKLKQSTKLEFTSDGLRNENIRRFTLYNDIARSHMLSVTRSARETRFLLHDKDTVLYYGLDWGFFDKAEKYLARLMQNQTEHDKDCNDEAQWNSPLRYGLAIEMAKFDHQFDSDFPASEMDVHAKRVLLNSSSETGLFPGNLSNEKEPSIFEHEAFRDSYFHSGFEIPYILLRCEGIKINLEGKPIPALLPAFLPVTRSLTNTQLASSSSRPKDISPPAFQGAIIDGHLRDDDSGARFQSFGISRTLKRQNPYGRLIDLSNMVEIPEEWLYKYPDFLEYVPPTTESEILRINQEALPSIRDEKILGQLIARRPVIGECYVRVDDIRKGRNTKNGLMKRRSRP</sequence>
<gene>
    <name evidence="1" type="ORF">N7456_000523</name>
</gene>
<name>A0A9W9GCM0_9EURO</name>
<evidence type="ECO:0000313" key="1">
    <source>
        <dbReference type="EMBL" id="KAJ5116175.1"/>
    </source>
</evidence>
<protein>
    <submittedName>
        <fullName evidence="1">Uncharacterized protein</fullName>
    </submittedName>
</protein>
<evidence type="ECO:0000313" key="2">
    <source>
        <dbReference type="Proteomes" id="UP001149165"/>
    </source>
</evidence>